<keyword evidence="7" id="KW-1185">Reference proteome</keyword>
<dbReference type="InterPro" id="IPR002781">
    <property type="entry name" value="TM_pro_TauE-like"/>
</dbReference>
<comment type="subcellular location">
    <subcellularLocation>
        <location evidence="1">Membrane</location>
        <topology evidence="1">Multi-pass membrane protein</topology>
    </subcellularLocation>
</comment>
<feature type="transmembrane region" description="Helical" evidence="5">
    <location>
        <begin position="333"/>
        <end position="353"/>
    </location>
</feature>
<evidence type="ECO:0000256" key="4">
    <source>
        <dbReference type="ARBA" id="ARBA00023136"/>
    </source>
</evidence>
<evidence type="ECO:0000256" key="3">
    <source>
        <dbReference type="ARBA" id="ARBA00022989"/>
    </source>
</evidence>
<evidence type="ECO:0008006" key="8">
    <source>
        <dbReference type="Google" id="ProtNLM"/>
    </source>
</evidence>
<keyword evidence="4 5" id="KW-0472">Membrane</keyword>
<gene>
    <name evidence="6" type="ORF">CDCA_CDCA04G1391</name>
</gene>
<evidence type="ECO:0000256" key="5">
    <source>
        <dbReference type="SAM" id="Phobius"/>
    </source>
</evidence>
<feature type="transmembrane region" description="Helical" evidence="5">
    <location>
        <begin position="295"/>
        <end position="321"/>
    </location>
</feature>
<evidence type="ECO:0000313" key="7">
    <source>
        <dbReference type="Proteomes" id="UP001301350"/>
    </source>
</evidence>
<feature type="transmembrane region" description="Helical" evidence="5">
    <location>
        <begin position="171"/>
        <end position="189"/>
    </location>
</feature>
<keyword evidence="3 5" id="KW-1133">Transmembrane helix</keyword>
<name>A0AAV9ITE6_CYACA</name>
<evidence type="ECO:0000313" key="6">
    <source>
        <dbReference type="EMBL" id="KAK4535366.1"/>
    </source>
</evidence>
<dbReference type="GO" id="GO:0016020">
    <property type="term" value="C:membrane"/>
    <property type="evidence" value="ECO:0007669"/>
    <property type="project" value="UniProtKB-SubCell"/>
</dbReference>
<protein>
    <recommendedName>
        <fullName evidence="8">Membrane transporter protein</fullName>
    </recommendedName>
</protein>
<keyword evidence="2 5" id="KW-0812">Transmembrane</keyword>
<feature type="transmembrane region" description="Helical" evidence="5">
    <location>
        <begin position="360"/>
        <end position="378"/>
    </location>
</feature>
<sequence length="384" mass="40311">MRASPDVSTKSGAGLRKTCDLPLNFAPCARSLPSLNSWRRWVVAAPTATPACRRRPTGDRRRRVRSRLLLQTNSEDDQRRSLLRTPPLLRRLLVSPFEGESLEPLTVPFLIGAAAGFTGSLIGVGGGIIITPLLTAFCDASQHEAHGTSLVAVALSSAVGSLAYWRGQSVHLMAAVLLSVAALVTARLGARTTRLIDAQRLKRFFGVFVVLAGILLFVKSGVSAWKTAAAVGAPSASTPTAAAGAQGTLMTWPLRIDTSQFAILACLLLTGCVTGFFSGLLGVGGGTIAVPALRLLLGLGQQAAQGTALAAMSAPAIIGAWTHWQLGHVREEVLLGLLWGVTSGSWMGGHVALKLSQQALARLCAALFVLMGARTVWVSTLKEN</sequence>
<feature type="transmembrane region" description="Helical" evidence="5">
    <location>
        <begin position="261"/>
        <end position="283"/>
    </location>
</feature>
<proteinExistence type="predicted"/>
<evidence type="ECO:0000256" key="1">
    <source>
        <dbReference type="ARBA" id="ARBA00004141"/>
    </source>
</evidence>
<feature type="transmembrane region" description="Helical" evidence="5">
    <location>
        <begin position="109"/>
        <end position="135"/>
    </location>
</feature>
<dbReference type="Proteomes" id="UP001301350">
    <property type="component" value="Unassembled WGS sequence"/>
</dbReference>
<dbReference type="Pfam" id="PF01925">
    <property type="entry name" value="TauE"/>
    <property type="match status" value="1"/>
</dbReference>
<dbReference type="AlphaFoldDB" id="A0AAV9ITE6"/>
<reference evidence="6 7" key="1">
    <citation type="submission" date="2022-07" db="EMBL/GenBank/DDBJ databases">
        <title>Genome-wide signatures of adaptation to extreme environments.</title>
        <authorList>
            <person name="Cho C.H."/>
            <person name="Yoon H.S."/>
        </authorList>
    </citation>
    <scope>NUCLEOTIDE SEQUENCE [LARGE SCALE GENOMIC DNA]</scope>
    <source>
        <strain evidence="6 7">DBV 063 E5</strain>
    </source>
</reference>
<feature type="transmembrane region" description="Helical" evidence="5">
    <location>
        <begin position="201"/>
        <end position="218"/>
    </location>
</feature>
<dbReference type="InterPro" id="IPR051598">
    <property type="entry name" value="TSUP/Inactive_protease-like"/>
</dbReference>
<accession>A0AAV9ITE6</accession>
<dbReference type="PANTHER" id="PTHR43701:SF2">
    <property type="entry name" value="MEMBRANE TRANSPORTER PROTEIN YJNA-RELATED"/>
    <property type="match status" value="1"/>
</dbReference>
<dbReference type="PANTHER" id="PTHR43701">
    <property type="entry name" value="MEMBRANE TRANSPORTER PROTEIN MJ0441-RELATED"/>
    <property type="match status" value="1"/>
</dbReference>
<organism evidence="6 7">
    <name type="scientific">Cyanidium caldarium</name>
    <name type="common">Red alga</name>
    <dbReference type="NCBI Taxonomy" id="2771"/>
    <lineage>
        <taxon>Eukaryota</taxon>
        <taxon>Rhodophyta</taxon>
        <taxon>Bangiophyceae</taxon>
        <taxon>Cyanidiales</taxon>
        <taxon>Cyanidiaceae</taxon>
        <taxon>Cyanidium</taxon>
    </lineage>
</organism>
<dbReference type="EMBL" id="JANCYW010000004">
    <property type="protein sequence ID" value="KAK4535366.1"/>
    <property type="molecule type" value="Genomic_DNA"/>
</dbReference>
<evidence type="ECO:0000256" key="2">
    <source>
        <dbReference type="ARBA" id="ARBA00022692"/>
    </source>
</evidence>
<comment type="caution">
    <text evidence="6">The sequence shown here is derived from an EMBL/GenBank/DDBJ whole genome shotgun (WGS) entry which is preliminary data.</text>
</comment>